<dbReference type="InterPro" id="IPR004165">
    <property type="entry name" value="CoA_trans_fam_I"/>
</dbReference>
<sequence>MSVDAKTKIARRAAREIQAGQVINLGIGIPTLIPSFLPPDLPLTMHSENGIVGAGTISAPGKADRNLIDAGGTYITVVPGASFCDSALSFSLVRGGRLDVSFLGALEVSQQGDLANWIIPGKFAPGIGGAMELAQKARRLIITTTHATRKGEPKILRSCTLPLTARACVDLIITELAVISVQPDGLVLEEIAAETELEIVLQLTEAPLVVGAALKRF</sequence>
<dbReference type="SUPFAM" id="SSF100950">
    <property type="entry name" value="NagB/RpiA/CoA transferase-like"/>
    <property type="match status" value="1"/>
</dbReference>
<dbReference type="RefSeq" id="WP_073372996.1">
    <property type="nucleotide sequence ID" value="NZ_FQXS01000001.1"/>
</dbReference>
<dbReference type="Proteomes" id="UP000184139">
    <property type="component" value="Unassembled WGS sequence"/>
</dbReference>
<organism evidence="3 4">
    <name type="scientific">Desulfofustis glycolicus DSM 9705</name>
    <dbReference type="NCBI Taxonomy" id="1121409"/>
    <lineage>
        <taxon>Bacteria</taxon>
        <taxon>Pseudomonadati</taxon>
        <taxon>Thermodesulfobacteriota</taxon>
        <taxon>Desulfobulbia</taxon>
        <taxon>Desulfobulbales</taxon>
        <taxon>Desulfocapsaceae</taxon>
        <taxon>Desulfofustis</taxon>
    </lineage>
</organism>
<reference evidence="3 4" key="1">
    <citation type="submission" date="2016-11" db="EMBL/GenBank/DDBJ databases">
        <authorList>
            <person name="Jaros S."/>
            <person name="Januszkiewicz K."/>
            <person name="Wedrychowicz H."/>
        </authorList>
    </citation>
    <scope>NUCLEOTIDE SEQUENCE [LARGE SCALE GENOMIC DNA]</scope>
    <source>
        <strain evidence="3 4">DSM 9705</strain>
    </source>
</reference>
<keyword evidence="4" id="KW-1185">Reference proteome</keyword>
<comment type="similarity">
    <text evidence="1">Belongs to the 3-oxoacid CoA-transferase subunit B family.</text>
</comment>
<dbReference type="Pfam" id="PF01144">
    <property type="entry name" value="CoA_trans"/>
    <property type="match status" value="1"/>
</dbReference>
<keyword evidence="2 3" id="KW-0808">Transferase</keyword>
<evidence type="ECO:0000313" key="4">
    <source>
        <dbReference type="Proteomes" id="UP000184139"/>
    </source>
</evidence>
<dbReference type="AlphaFoldDB" id="A0A1M5S9N5"/>
<dbReference type="InterPro" id="IPR037171">
    <property type="entry name" value="NagB/RpiA_transferase-like"/>
</dbReference>
<evidence type="ECO:0000256" key="1">
    <source>
        <dbReference type="ARBA" id="ARBA00007047"/>
    </source>
</evidence>
<dbReference type="InterPro" id="IPR012791">
    <property type="entry name" value="3-oxoacid_CoA-transf_B"/>
</dbReference>
<dbReference type="PANTHER" id="PTHR13707">
    <property type="entry name" value="KETOACID-COENZYME A TRANSFERASE"/>
    <property type="match status" value="1"/>
</dbReference>
<dbReference type="Gene3D" id="3.40.1080.10">
    <property type="entry name" value="Glutaconate Coenzyme A-transferase"/>
    <property type="match status" value="1"/>
</dbReference>
<dbReference type="STRING" id="1121409.SAMN02745124_00236"/>
<dbReference type="GO" id="GO:0008410">
    <property type="term" value="F:CoA-transferase activity"/>
    <property type="evidence" value="ECO:0007669"/>
    <property type="project" value="InterPro"/>
</dbReference>
<dbReference type="OrthoDB" id="9777193at2"/>
<dbReference type="SMART" id="SM00882">
    <property type="entry name" value="CoA_trans"/>
    <property type="match status" value="1"/>
</dbReference>
<gene>
    <name evidence="3" type="ORF">SAMN02745124_00236</name>
</gene>
<dbReference type="EMBL" id="FQXS01000001">
    <property type="protein sequence ID" value="SHH35307.1"/>
    <property type="molecule type" value="Genomic_DNA"/>
</dbReference>
<name>A0A1M5S9N5_9BACT</name>
<dbReference type="NCBIfam" id="TIGR02428">
    <property type="entry name" value="pcaJ_scoB_fam"/>
    <property type="match status" value="1"/>
</dbReference>
<dbReference type="PANTHER" id="PTHR13707:SF60">
    <property type="entry name" value="ACETATE COA-TRANSFERASE SUBUNIT ALPHA"/>
    <property type="match status" value="1"/>
</dbReference>
<evidence type="ECO:0000313" key="3">
    <source>
        <dbReference type="EMBL" id="SHH35307.1"/>
    </source>
</evidence>
<proteinExistence type="inferred from homology"/>
<accession>A0A1M5S9N5</accession>
<protein>
    <submittedName>
        <fullName evidence="3">Acetate CoA/acetoacetate CoA-transferase beta subunit</fullName>
    </submittedName>
</protein>
<evidence type="ECO:0000256" key="2">
    <source>
        <dbReference type="ARBA" id="ARBA00022679"/>
    </source>
</evidence>